<comment type="function">
    <text evidence="7">Required for chromosome condensation and partitioning.</text>
</comment>
<dbReference type="Gene3D" id="3.40.50.300">
    <property type="entry name" value="P-loop containing nucleotide triphosphate hydrolases"/>
    <property type="match status" value="2"/>
</dbReference>
<dbReference type="InterPro" id="IPR027417">
    <property type="entry name" value="P-loop_NTPase"/>
</dbReference>
<feature type="compositionally biased region" description="Acidic residues" evidence="8">
    <location>
        <begin position="430"/>
        <end position="440"/>
    </location>
</feature>
<keyword evidence="5 7" id="KW-0175">Coiled coil</keyword>
<dbReference type="GO" id="GO:0030261">
    <property type="term" value="P:chromosome condensation"/>
    <property type="evidence" value="ECO:0007669"/>
    <property type="project" value="InterPro"/>
</dbReference>
<reference evidence="11" key="1">
    <citation type="submission" date="2016-10" db="EMBL/GenBank/DDBJ databases">
        <authorList>
            <person name="Varghese N."/>
            <person name="Submissions S."/>
        </authorList>
    </citation>
    <scope>NUCLEOTIDE SEQUENCE [LARGE SCALE GENOMIC DNA]</scope>
    <source>
        <strain evidence="11">CGMCC 1.11101</strain>
    </source>
</reference>
<proteinExistence type="inferred from homology"/>
<evidence type="ECO:0000256" key="3">
    <source>
        <dbReference type="ARBA" id="ARBA00022741"/>
    </source>
</evidence>
<dbReference type="InterPro" id="IPR024704">
    <property type="entry name" value="SMC"/>
</dbReference>
<keyword evidence="11" id="KW-1185">Reference proteome</keyword>
<evidence type="ECO:0000256" key="8">
    <source>
        <dbReference type="SAM" id="MobiDB-lite"/>
    </source>
</evidence>
<dbReference type="FunFam" id="3.40.50.300:FF:000984">
    <property type="entry name" value="Chromosome partition protein Smc"/>
    <property type="match status" value="1"/>
</dbReference>
<evidence type="ECO:0000256" key="6">
    <source>
        <dbReference type="ARBA" id="ARBA00023125"/>
    </source>
</evidence>
<dbReference type="GO" id="GO:0003677">
    <property type="term" value="F:DNA binding"/>
    <property type="evidence" value="ECO:0007669"/>
    <property type="project" value="UniProtKB-UniRule"/>
</dbReference>
<dbReference type="InterPro" id="IPR011890">
    <property type="entry name" value="SMC_prok"/>
</dbReference>
<comment type="domain">
    <text evidence="7">Contains large globular domains required for ATP hydrolysis at each terminus and a third globular domain forming a flexible hinge near the middle of the molecule. These domains are separated by coiled-coil structures.</text>
</comment>
<dbReference type="InterPro" id="IPR010935">
    <property type="entry name" value="SMC_hinge"/>
</dbReference>
<feature type="region of interest" description="Disordered" evidence="8">
    <location>
        <begin position="935"/>
        <end position="984"/>
    </location>
</feature>
<keyword evidence="3 7" id="KW-0547">Nucleotide-binding</keyword>
<evidence type="ECO:0000256" key="7">
    <source>
        <dbReference type="HAMAP-Rule" id="MF_01894"/>
    </source>
</evidence>
<dbReference type="NCBIfam" id="TIGR02168">
    <property type="entry name" value="SMC_prok_B"/>
    <property type="match status" value="1"/>
</dbReference>
<keyword evidence="6 7" id="KW-0238">DNA-binding</keyword>
<dbReference type="InterPro" id="IPR003395">
    <property type="entry name" value="RecF/RecN/SMC_N"/>
</dbReference>
<keyword evidence="2 7" id="KW-0963">Cytoplasm</keyword>
<dbReference type="GO" id="GO:0016887">
    <property type="term" value="F:ATP hydrolysis activity"/>
    <property type="evidence" value="ECO:0007669"/>
    <property type="project" value="InterPro"/>
</dbReference>
<dbReference type="GO" id="GO:0006260">
    <property type="term" value="P:DNA replication"/>
    <property type="evidence" value="ECO:0007669"/>
    <property type="project" value="UniProtKB-UniRule"/>
</dbReference>
<dbReference type="OrthoDB" id="9808768at2"/>
<sequence>MYLKSLTLKGFKSFAQPTTFAFEPGVTCVVGPNGSGKSNVVDALAWVMGEQGAKTLRGGKMEDVIFAGTSTRGPLGRAQVLLTIDNSDGALPIDYTEVTISRTLFRNGGSDYAINGENCRLLDVQELLSDSGLGREMHVIVGQGQLDAVLRASPEERRGFIEEAAGILKHRRRKEKTLRKLDAMQTNLTRLSDLAGEIRRQLKPLGHQAEIAREAQTIAAIVRDARARILADDVVALRRALDDHGRTESERRTERIVLQEQLEQKQLRISRIEQAQVGDAVDGARRTSFSLESAQERLRNLFTLANQRLALLGSQGEAQDAGPSVTKSMVEDAHAEVARLKQSIATADAAWQRAQTDTASARNRLDAVDTEIAAQSALVSRHDLEITKLTGQAETAASRLAAVRGERLRQENALDAATERRRAAERQLDEVEESAGDIDAGESGLDEAYELAQAAVFEAEAEIERLRDLLHGHERERDALAAQTSALSRALDIKDGSTDLVAARLVGLRGVVADSVQVQPGYETAIAAALGTLADAVLAEDLAAAERAIAYARERDLGRVEVVIADAAGIPVDWPDIPGVRSAASVVSAPDGILGILNHLAIAEDVDAARAAVPTLAGANLGGPVTLVTRAGDVLTDFVLRGGSGGKQGRIELLAERDTAADRLAEVTTLLDTVRFDLAEQRGVLSAAKEESKHALTALREFDSQVAAQAERLNRARVQVEASAAECDRLSAAFALSADAVTTAEAAAARAKADLETASSRPRPILDVSARESLLVELEAARERELEARLQLETARERVRAEEQRTSNLVKQMEADRLAAEAAARRAVIRARQVEAATGVADALPAVLASVDRSVAEAKLVLERAEQERASQNAELVALRREEAALRERLQAITENVHGLELQIYEKKLHLSSLLERAGSELGLVEDVLVAEYGPTVPVPPDGTETAGTETAGTEATGTETTGSSTETPTASDEDDPDATPAGIPFDRAAQQKRLEKAERKFAQLGRVNPLALEEFAALEQRHVFLTEQLTDLTNTRKDLLAIIEELDEKMQVIFGEAFDDTKATFADVFPILFPGGTGSISLTNPDDLLTTGIEVSVKPAGKKIERLSLLSGGERSLAAVALLIAIFKARPSPFYIMDEVEAALDDANLGRLLTIFEDLRRTSQLIVITHQKRTMEIADALYGVSMRQDGVSAVVGQRVAAPEEKAS</sequence>
<dbReference type="InterPro" id="IPR036277">
    <property type="entry name" value="SMC_hinge_sf"/>
</dbReference>
<dbReference type="GO" id="GO:0005694">
    <property type="term" value="C:chromosome"/>
    <property type="evidence" value="ECO:0007669"/>
    <property type="project" value="InterPro"/>
</dbReference>
<dbReference type="Gene3D" id="3.30.70.1620">
    <property type="match status" value="1"/>
</dbReference>
<evidence type="ECO:0000256" key="2">
    <source>
        <dbReference type="ARBA" id="ARBA00022490"/>
    </source>
</evidence>
<organism evidence="10 11">
    <name type="scientific">Mycetocola miduiensis</name>
    <dbReference type="NCBI Taxonomy" id="995034"/>
    <lineage>
        <taxon>Bacteria</taxon>
        <taxon>Bacillati</taxon>
        <taxon>Actinomycetota</taxon>
        <taxon>Actinomycetes</taxon>
        <taxon>Micrococcales</taxon>
        <taxon>Microbacteriaceae</taxon>
        <taxon>Mycetocola</taxon>
    </lineage>
</organism>
<dbReference type="HAMAP" id="MF_01894">
    <property type="entry name" value="Smc_prok"/>
    <property type="match status" value="1"/>
</dbReference>
<dbReference type="Gene3D" id="1.20.1060.20">
    <property type="match status" value="1"/>
</dbReference>
<dbReference type="PIRSF" id="PIRSF005719">
    <property type="entry name" value="SMC"/>
    <property type="match status" value="1"/>
</dbReference>
<dbReference type="Proteomes" id="UP000198867">
    <property type="component" value="Unassembled WGS sequence"/>
</dbReference>
<feature type="compositionally biased region" description="Basic and acidic residues" evidence="8">
    <location>
        <begin position="414"/>
        <end position="429"/>
    </location>
</feature>
<name>A0A1I4ZPZ6_9MICO</name>
<keyword evidence="4 7" id="KW-0067">ATP-binding</keyword>
<feature type="domain" description="SMC hinge" evidence="9">
    <location>
        <begin position="506"/>
        <end position="613"/>
    </location>
</feature>
<accession>A0A1I4ZPZ6</accession>
<feature type="compositionally biased region" description="Low complexity" evidence="8">
    <location>
        <begin position="943"/>
        <end position="971"/>
    </location>
</feature>
<feature type="coiled-coil region" evidence="7">
    <location>
        <begin position="775"/>
        <end position="816"/>
    </location>
</feature>
<dbReference type="GO" id="GO:0007059">
    <property type="term" value="P:chromosome segregation"/>
    <property type="evidence" value="ECO:0007669"/>
    <property type="project" value="UniProtKB-UniRule"/>
</dbReference>
<dbReference type="SUPFAM" id="SSF52540">
    <property type="entry name" value="P-loop containing nucleoside triphosphate hydrolases"/>
    <property type="match status" value="1"/>
</dbReference>
<feature type="region of interest" description="Disordered" evidence="8">
    <location>
        <begin position="414"/>
        <end position="440"/>
    </location>
</feature>
<dbReference type="PANTHER" id="PTHR43977">
    <property type="entry name" value="STRUCTURAL MAINTENANCE OF CHROMOSOMES PROTEIN 3"/>
    <property type="match status" value="1"/>
</dbReference>
<dbReference type="SUPFAM" id="SSF75553">
    <property type="entry name" value="Smc hinge domain"/>
    <property type="match status" value="1"/>
</dbReference>
<dbReference type="GO" id="GO:0007062">
    <property type="term" value="P:sister chromatid cohesion"/>
    <property type="evidence" value="ECO:0007669"/>
    <property type="project" value="InterPro"/>
</dbReference>
<dbReference type="Pfam" id="PF02463">
    <property type="entry name" value="SMC_N"/>
    <property type="match status" value="1"/>
</dbReference>
<dbReference type="EMBL" id="FOVM01000002">
    <property type="protein sequence ID" value="SFN52302.1"/>
    <property type="molecule type" value="Genomic_DNA"/>
</dbReference>
<evidence type="ECO:0000259" key="9">
    <source>
        <dbReference type="SMART" id="SM00968"/>
    </source>
</evidence>
<feature type="binding site" evidence="7">
    <location>
        <begin position="32"/>
        <end position="39"/>
    </location>
    <ligand>
        <name>ATP</name>
        <dbReference type="ChEBI" id="CHEBI:30616"/>
    </ligand>
</feature>
<dbReference type="SMART" id="SM00968">
    <property type="entry name" value="SMC_hinge"/>
    <property type="match status" value="1"/>
</dbReference>
<feature type="coiled-coil region" evidence="7">
    <location>
        <begin position="848"/>
        <end position="903"/>
    </location>
</feature>
<evidence type="ECO:0000256" key="1">
    <source>
        <dbReference type="ARBA" id="ARBA00004496"/>
    </source>
</evidence>
<evidence type="ECO:0000313" key="11">
    <source>
        <dbReference type="Proteomes" id="UP000198867"/>
    </source>
</evidence>
<gene>
    <name evidence="7" type="primary">smc</name>
    <name evidence="10" type="ORF">SAMN05216219_0982</name>
</gene>
<dbReference type="RefSeq" id="WP_090709338.1">
    <property type="nucleotide sequence ID" value="NZ_FOVM01000002.1"/>
</dbReference>
<dbReference type="GO" id="GO:0005524">
    <property type="term" value="F:ATP binding"/>
    <property type="evidence" value="ECO:0007669"/>
    <property type="project" value="UniProtKB-UniRule"/>
</dbReference>
<dbReference type="CDD" id="cd03278">
    <property type="entry name" value="ABC_SMC_barmotin"/>
    <property type="match status" value="1"/>
</dbReference>
<dbReference type="STRING" id="995034.SAMN05216219_0982"/>
<evidence type="ECO:0000313" key="10">
    <source>
        <dbReference type="EMBL" id="SFN52302.1"/>
    </source>
</evidence>
<comment type="subcellular location">
    <subcellularLocation>
        <location evidence="1 7">Cytoplasm</location>
    </subcellularLocation>
</comment>
<evidence type="ECO:0000256" key="5">
    <source>
        <dbReference type="ARBA" id="ARBA00023054"/>
    </source>
</evidence>
<dbReference type="GO" id="GO:0005737">
    <property type="term" value="C:cytoplasm"/>
    <property type="evidence" value="ECO:0007669"/>
    <property type="project" value="UniProtKB-SubCell"/>
</dbReference>
<dbReference type="FunFam" id="3.40.50.300:FF:000901">
    <property type="entry name" value="Chromosome partition protein Smc"/>
    <property type="match status" value="1"/>
</dbReference>
<comment type="subunit">
    <text evidence="7">Homodimer.</text>
</comment>
<comment type="similarity">
    <text evidence="7">Belongs to the SMC family.</text>
</comment>
<feature type="coiled-coil region" evidence="7">
    <location>
        <begin position="988"/>
        <end position="1050"/>
    </location>
</feature>
<protein>
    <recommendedName>
        <fullName evidence="7">Chromosome partition protein Smc</fullName>
    </recommendedName>
</protein>
<dbReference type="Pfam" id="PF06470">
    <property type="entry name" value="SMC_hinge"/>
    <property type="match status" value="1"/>
</dbReference>
<dbReference type="AlphaFoldDB" id="A0A1I4ZPZ6"/>
<evidence type="ECO:0000256" key="4">
    <source>
        <dbReference type="ARBA" id="ARBA00022840"/>
    </source>
</evidence>